<dbReference type="EMBL" id="JBBPFD010000210">
    <property type="protein sequence ID" value="KAK7879714.1"/>
    <property type="molecule type" value="Genomic_DNA"/>
</dbReference>
<evidence type="ECO:0000259" key="2">
    <source>
        <dbReference type="Pfam" id="PF07304"/>
    </source>
</evidence>
<feature type="compositionally biased region" description="Polar residues" evidence="1">
    <location>
        <begin position="64"/>
        <end position="76"/>
    </location>
</feature>
<dbReference type="AlphaFoldDB" id="A0AAW0MGN7"/>
<organism evidence="3 4">
    <name type="scientific">Mugilogobius chulae</name>
    <name type="common">yellowstripe goby</name>
    <dbReference type="NCBI Taxonomy" id="88201"/>
    <lineage>
        <taxon>Eukaryota</taxon>
        <taxon>Metazoa</taxon>
        <taxon>Chordata</taxon>
        <taxon>Craniata</taxon>
        <taxon>Vertebrata</taxon>
        <taxon>Euteleostomi</taxon>
        <taxon>Actinopterygii</taxon>
        <taxon>Neopterygii</taxon>
        <taxon>Teleostei</taxon>
        <taxon>Neoteleostei</taxon>
        <taxon>Acanthomorphata</taxon>
        <taxon>Gobiaria</taxon>
        <taxon>Gobiiformes</taxon>
        <taxon>Gobioidei</taxon>
        <taxon>Gobiidae</taxon>
        <taxon>Gobionellinae</taxon>
        <taxon>Mugilogobius</taxon>
    </lineage>
</organism>
<name>A0AAW0MGN7_9GOBI</name>
<feature type="non-terminal residue" evidence="3">
    <location>
        <position position="1"/>
    </location>
</feature>
<dbReference type="PANTHER" id="PTHR18834:SF2">
    <property type="entry name" value="STEROID RECEPTOR RNA ACTIVATOR 1"/>
    <property type="match status" value="1"/>
</dbReference>
<dbReference type="GO" id="GO:0003713">
    <property type="term" value="F:transcription coactivator activity"/>
    <property type="evidence" value="ECO:0007669"/>
    <property type="project" value="InterPro"/>
</dbReference>
<protein>
    <recommendedName>
        <fullName evidence="2">SRA1/Sec31 domain-containing protein</fullName>
    </recommendedName>
</protein>
<dbReference type="Pfam" id="PF07304">
    <property type="entry name" value="SRA1"/>
    <property type="match status" value="1"/>
</dbReference>
<dbReference type="GO" id="GO:0005634">
    <property type="term" value="C:nucleus"/>
    <property type="evidence" value="ECO:0007669"/>
    <property type="project" value="TreeGrafter"/>
</dbReference>
<comment type="caution">
    <text evidence="3">The sequence shown here is derived from an EMBL/GenBank/DDBJ whole genome shotgun (WGS) entry which is preliminary data.</text>
</comment>
<feature type="region of interest" description="Disordered" evidence="1">
    <location>
        <begin position="190"/>
        <end position="259"/>
    </location>
</feature>
<proteinExistence type="predicted"/>
<accession>A0AAW0MGN7</accession>
<feature type="region of interest" description="Disordered" evidence="1">
    <location>
        <begin position="48"/>
        <end position="162"/>
    </location>
</feature>
<dbReference type="Proteomes" id="UP001460270">
    <property type="component" value="Unassembled WGS sequence"/>
</dbReference>
<gene>
    <name evidence="3" type="ORF">WMY93_033583</name>
</gene>
<feature type="compositionally biased region" description="Basic and acidic residues" evidence="1">
    <location>
        <begin position="250"/>
        <end position="259"/>
    </location>
</feature>
<dbReference type="GO" id="GO:0006357">
    <property type="term" value="P:regulation of transcription by RNA polymerase II"/>
    <property type="evidence" value="ECO:0007669"/>
    <property type="project" value="InterPro"/>
</dbReference>
<dbReference type="PANTHER" id="PTHR18834">
    <property type="entry name" value="STEROID RECEPTOR RNA ACTIVATOR 1"/>
    <property type="match status" value="1"/>
</dbReference>
<sequence length="259" mass="28478">CWIRQRKGNEAADFHVKTFASFVLESGFSALIQVLSEMEQNSQDLFIKPGNQERGWNDPPQFSYGLQTSRGATRSALSRRAPPAGQRTTPTAPPTGHTAAPPAGQRAPPTAPPTGHTAAPPAAAPPPPIGSRVAPPPASAPITAQRDSVQSEPEPEVEEVMSVLEGALEACRGNAAADDAHRSLMVDHVTEVSQWWSESKSHRRTRKLNPEQLRPLTRQQDQDQDQDQNQDQDQEKNLDQNQDQNEDQDVDQHQDQEQL</sequence>
<reference evidence="4" key="1">
    <citation type="submission" date="2024-04" db="EMBL/GenBank/DDBJ databases">
        <title>Salinicola lusitanus LLJ914,a marine bacterium isolated from the Okinawa Trough.</title>
        <authorList>
            <person name="Li J."/>
        </authorList>
    </citation>
    <scope>NUCLEOTIDE SEQUENCE [LARGE SCALE GENOMIC DNA]</scope>
</reference>
<feature type="domain" description="SRA1/Sec31" evidence="2">
    <location>
        <begin position="176"/>
        <end position="217"/>
    </location>
</feature>
<keyword evidence="4" id="KW-1185">Reference proteome</keyword>
<dbReference type="InterPro" id="IPR040243">
    <property type="entry name" value="Steroid_recept_RNA_1"/>
</dbReference>
<feature type="compositionally biased region" description="Acidic residues" evidence="1">
    <location>
        <begin position="222"/>
        <end position="232"/>
    </location>
</feature>
<feature type="compositionally biased region" description="Low complexity" evidence="1">
    <location>
        <begin position="88"/>
        <end position="121"/>
    </location>
</feature>
<evidence type="ECO:0000313" key="4">
    <source>
        <dbReference type="Proteomes" id="UP001460270"/>
    </source>
</evidence>
<feature type="compositionally biased region" description="Pro residues" evidence="1">
    <location>
        <begin position="122"/>
        <end position="139"/>
    </location>
</feature>
<evidence type="ECO:0000313" key="3">
    <source>
        <dbReference type="EMBL" id="KAK7879714.1"/>
    </source>
</evidence>
<dbReference type="InterPro" id="IPR009917">
    <property type="entry name" value="SRA1/Sec31"/>
</dbReference>
<evidence type="ECO:0000256" key="1">
    <source>
        <dbReference type="SAM" id="MobiDB-lite"/>
    </source>
</evidence>